<dbReference type="GO" id="GO:0046872">
    <property type="term" value="F:metal ion binding"/>
    <property type="evidence" value="ECO:0007669"/>
    <property type="project" value="UniProtKB-KW"/>
</dbReference>
<dbReference type="Proteomes" id="UP001529510">
    <property type="component" value="Unassembled WGS sequence"/>
</dbReference>
<sequence>LKEFANFDFDVWRKKYMRWMNHKKSRVMDFFRRIDKDQDGKITRQEFIDGILASSMATWTCLLIFIKLEMTAVADIFDRDCDGYIDYYEFVAALHPNKDAYRPTTDADKIEDE</sequence>
<organism evidence="4 5">
    <name type="scientific">Cirrhinus mrigala</name>
    <name type="common">Mrigala</name>
    <dbReference type="NCBI Taxonomy" id="683832"/>
    <lineage>
        <taxon>Eukaryota</taxon>
        <taxon>Metazoa</taxon>
        <taxon>Chordata</taxon>
        <taxon>Craniata</taxon>
        <taxon>Vertebrata</taxon>
        <taxon>Euteleostomi</taxon>
        <taxon>Actinopterygii</taxon>
        <taxon>Neopterygii</taxon>
        <taxon>Teleostei</taxon>
        <taxon>Ostariophysi</taxon>
        <taxon>Cypriniformes</taxon>
        <taxon>Cyprinidae</taxon>
        <taxon>Labeoninae</taxon>
        <taxon>Labeonini</taxon>
        <taxon>Cirrhinus</taxon>
    </lineage>
</organism>
<keyword evidence="2" id="KW-0106">Calcium</keyword>
<dbReference type="PANTHER" id="PTHR23169:SF25">
    <property type="entry name" value="MICROTUBULE-ACTIN CROSS-LINKING FACTOR 1, ISOFORMS 1_2_3_4_5"/>
    <property type="match status" value="1"/>
</dbReference>
<dbReference type="PROSITE" id="PS50222">
    <property type="entry name" value="EF_HAND_2"/>
    <property type="match status" value="2"/>
</dbReference>
<dbReference type="Gene3D" id="1.10.238.10">
    <property type="entry name" value="EF-hand"/>
    <property type="match status" value="1"/>
</dbReference>
<dbReference type="InterPro" id="IPR043197">
    <property type="entry name" value="Plakin"/>
</dbReference>
<proteinExistence type="predicted"/>
<feature type="domain" description="EF-hand" evidence="3">
    <location>
        <begin position="65"/>
        <end position="100"/>
    </location>
</feature>
<accession>A0ABD0NXX0</accession>
<name>A0ABD0NXX0_CIRMR</name>
<protein>
    <recommendedName>
        <fullName evidence="3">EF-hand domain-containing protein</fullName>
    </recommendedName>
</protein>
<dbReference type="Pfam" id="PF00036">
    <property type="entry name" value="EF-hand_1"/>
    <property type="match status" value="1"/>
</dbReference>
<comment type="caution">
    <text evidence="4">The sequence shown here is derived from an EMBL/GenBank/DDBJ whole genome shotgun (WGS) entry which is preliminary data.</text>
</comment>
<dbReference type="PROSITE" id="PS00018">
    <property type="entry name" value="EF_HAND_1"/>
    <property type="match status" value="2"/>
</dbReference>
<gene>
    <name evidence="4" type="ORF">M9458_037980</name>
</gene>
<evidence type="ECO:0000313" key="5">
    <source>
        <dbReference type="Proteomes" id="UP001529510"/>
    </source>
</evidence>
<dbReference type="PANTHER" id="PTHR23169">
    <property type="entry name" value="ENVOPLAKIN"/>
    <property type="match status" value="1"/>
</dbReference>
<feature type="domain" description="EF-hand" evidence="3">
    <location>
        <begin position="22"/>
        <end position="57"/>
    </location>
</feature>
<dbReference type="InterPro" id="IPR018247">
    <property type="entry name" value="EF_Hand_1_Ca_BS"/>
</dbReference>
<evidence type="ECO:0000256" key="2">
    <source>
        <dbReference type="ARBA" id="ARBA00022837"/>
    </source>
</evidence>
<keyword evidence="5" id="KW-1185">Reference proteome</keyword>
<dbReference type="InterPro" id="IPR011992">
    <property type="entry name" value="EF-hand-dom_pair"/>
</dbReference>
<dbReference type="AlphaFoldDB" id="A0ABD0NXX0"/>
<feature type="non-terminal residue" evidence="4">
    <location>
        <position position="113"/>
    </location>
</feature>
<evidence type="ECO:0000256" key="1">
    <source>
        <dbReference type="ARBA" id="ARBA00022723"/>
    </source>
</evidence>
<dbReference type="SMART" id="SM00054">
    <property type="entry name" value="EFh"/>
    <property type="match status" value="2"/>
</dbReference>
<feature type="non-terminal residue" evidence="4">
    <location>
        <position position="1"/>
    </location>
</feature>
<evidence type="ECO:0000313" key="4">
    <source>
        <dbReference type="EMBL" id="KAL0166136.1"/>
    </source>
</evidence>
<evidence type="ECO:0000259" key="3">
    <source>
        <dbReference type="PROSITE" id="PS50222"/>
    </source>
</evidence>
<dbReference type="Pfam" id="PF13833">
    <property type="entry name" value="EF-hand_8"/>
    <property type="match status" value="1"/>
</dbReference>
<dbReference type="SUPFAM" id="SSF47473">
    <property type="entry name" value="EF-hand"/>
    <property type="match status" value="1"/>
</dbReference>
<keyword evidence="1" id="KW-0479">Metal-binding</keyword>
<reference evidence="4 5" key="1">
    <citation type="submission" date="2024-05" db="EMBL/GenBank/DDBJ databases">
        <title>Genome sequencing and assembly of Indian major carp, Cirrhinus mrigala (Hamilton, 1822).</title>
        <authorList>
            <person name="Mohindra V."/>
            <person name="Chowdhury L.M."/>
            <person name="Lal K."/>
            <person name="Jena J.K."/>
        </authorList>
    </citation>
    <scope>NUCLEOTIDE SEQUENCE [LARGE SCALE GENOMIC DNA]</scope>
    <source>
        <strain evidence="4">CM1030</strain>
        <tissue evidence="4">Blood</tissue>
    </source>
</reference>
<dbReference type="InterPro" id="IPR002048">
    <property type="entry name" value="EF_hand_dom"/>
</dbReference>
<dbReference type="EMBL" id="JAMKFB020000019">
    <property type="protein sequence ID" value="KAL0166136.1"/>
    <property type="molecule type" value="Genomic_DNA"/>
</dbReference>